<evidence type="ECO:0000256" key="1">
    <source>
        <dbReference type="SAM" id="Phobius"/>
    </source>
</evidence>
<evidence type="ECO:0000313" key="2">
    <source>
        <dbReference type="EMBL" id="MET4541225.1"/>
    </source>
</evidence>
<dbReference type="Proteomes" id="UP001549307">
    <property type="component" value="Unassembled WGS sequence"/>
</dbReference>
<reference evidence="2 3" key="1">
    <citation type="submission" date="2024-06" db="EMBL/GenBank/DDBJ databases">
        <title>Sorghum-associated microbial communities from plants grown in Nebraska, USA.</title>
        <authorList>
            <person name="Schachtman D."/>
        </authorList>
    </citation>
    <scope>NUCLEOTIDE SEQUENCE [LARGE SCALE GENOMIC DNA]</scope>
    <source>
        <strain evidence="2 3">3552</strain>
    </source>
</reference>
<proteinExistence type="predicted"/>
<organism evidence="2 3">
    <name type="scientific">Arthrobacter bambusae</name>
    <dbReference type="NCBI Taxonomy" id="1338426"/>
    <lineage>
        <taxon>Bacteria</taxon>
        <taxon>Bacillati</taxon>
        <taxon>Actinomycetota</taxon>
        <taxon>Actinomycetes</taxon>
        <taxon>Micrococcales</taxon>
        <taxon>Micrococcaceae</taxon>
        <taxon>Arthrobacter</taxon>
    </lineage>
</organism>
<accession>A0ABV2P8X3</accession>
<comment type="caution">
    <text evidence="2">The sequence shown here is derived from an EMBL/GenBank/DDBJ whole genome shotgun (WGS) entry which is preliminary data.</text>
</comment>
<feature type="transmembrane region" description="Helical" evidence="1">
    <location>
        <begin position="10"/>
        <end position="28"/>
    </location>
</feature>
<dbReference type="EMBL" id="JBEPSN010000008">
    <property type="protein sequence ID" value="MET4541225.1"/>
    <property type="molecule type" value="Genomic_DNA"/>
</dbReference>
<keyword evidence="1" id="KW-0812">Transmembrane</keyword>
<keyword evidence="1" id="KW-0472">Membrane</keyword>
<keyword evidence="1" id="KW-1133">Transmembrane helix</keyword>
<evidence type="ECO:0000313" key="3">
    <source>
        <dbReference type="Proteomes" id="UP001549307"/>
    </source>
</evidence>
<name>A0ABV2P8X3_9MICC</name>
<sequence>MKTWTRERKIYLAVGVLACAVGMVLIFFPR</sequence>
<protein>
    <submittedName>
        <fullName evidence="2">Uncharacterized membrane protein YbaN (DUF454 family)</fullName>
    </submittedName>
</protein>
<keyword evidence="3" id="KW-1185">Reference proteome</keyword>
<gene>
    <name evidence="2" type="ORF">ABIE37_003020</name>
</gene>